<gene>
    <name evidence="16" type="ORF">AQ619_15300</name>
</gene>
<evidence type="ECO:0000256" key="10">
    <source>
        <dbReference type="ARBA" id="ARBA00023237"/>
    </source>
</evidence>
<organism evidence="16 17">
    <name type="scientific">Caulobacter henricii</name>
    <dbReference type="NCBI Taxonomy" id="69395"/>
    <lineage>
        <taxon>Bacteria</taxon>
        <taxon>Pseudomonadati</taxon>
        <taxon>Pseudomonadota</taxon>
        <taxon>Alphaproteobacteria</taxon>
        <taxon>Caulobacterales</taxon>
        <taxon>Caulobacteraceae</taxon>
        <taxon>Caulobacter</taxon>
    </lineage>
</organism>
<comment type="subcellular location">
    <subcellularLocation>
        <location evidence="1 11">Cell outer membrane</location>
        <topology evidence="1 11">Multi-pass membrane protein</topology>
    </subcellularLocation>
</comment>
<dbReference type="GO" id="GO:0006826">
    <property type="term" value="P:iron ion transport"/>
    <property type="evidence" value="ECO:0007669"/>
    <property type="project" value="UniProtKB-KW"/>
</dbReference>
<dbReference type="InterPro" id="IPR039426">
    <property type="entry name" value="TonB-dep_rcpt-like"/>
</dbReference>
<keyword evidence="17" id="KW-1185">Reference proteome</keyword>
<keyword evidence="8 12" id="KW-0798">TonB box</keyword>
<comment type="similarity">
    <text evidence="11 12">Belongs to the TonB-dependent receptor family.</text>
</comment>
<evidence type="ECO:0000256" key="4">
    <source>
        <dbReference type="ARBA" id="ARBA00022496"/>
    </source>
</evidence>
<evidence type="ECO:0000256" key="9">
    <source>
        <dbReference type="ARBA" id="ARBA00023136"/>
    </source>
</evidence>
<keyword evidence="5 11" id="KW-0812">Transmembrane</keyword>
<evidence type="ECO:0000256" key="5">
    <source>
        <dbReference type="ARBA" id="ARBA00022692"/>
    </source>
</evidence>
<dbReference type="PANTHER" id="PTHR32552">
    <property type="entry name" value="FERRICHROME IRON RECEPTOR-RELATED"/>
    <property type="match status" value="1"/>
</dbReference>
<dbReference type="Proteomes" id="UP000056905">
    <property type="component" value="Chromosome"/>
</dbReference>
<dbReference type="PANTHER" id="PTHR32552:SF81">
    <property type="entry name" value="TONB-DEPENDENT OUTER MEMBRANE RECEPTOR"/>
    <property type="match status" value="1"/>
</dbReference>
<keyword evidence="9 11" id="KW-0472">Membrane</keyword>
<evidence type="ECO:0000259" key="14">
    <source>
        <dbReference type="Pfam" id="PF00593"/>
    </source>
</evidence>
<evidence type="ECO:0000256" key="1">
    <source>
        <dbReference type="ARBA" id="ARBA00004571"/>
    </source>
</evidence>
<feature type="signal peptide" evidence="13">
    <location>
        <begin position="1"/>
        <end position="29"/>
    </location>
</feature>
<evidence type="ECO:0000256" key="11">
    <source>
        <dbReference type="PROSITE-ProRule" id="PRU01360"/>
    </source>
</evidence>
<dbReference type="InterPro" id="IPR000531">
    <property type="entry name" value="Beta-barrel_TonB"/>
</dbReference>
<dbReference type="STRING" id="69395.AQ619_15300"/>
<feature type="chain" id="PRO_5006052725" evidence="13">
    <location>
        <begin position="30"/>
        <end position="759"/>
    </location>
</feature>
<evidence type="ECO:0000256" key="13">
    <source>
        <dbReference type="SAM" id="SignalP"/>
    </source>
</evidence>
<evidence type="ECO:0000313" key="16">
    <source>
        <dbReference type="EMBL" id="ALL14605.1"/>
    </source>
</evidence>
<keyword evidence="2 11" id="KW-0813">Transport</keyword>
<dbReference type="Gene3D" id="2.40.170.20">
    <property type="entry name" value="TonB-dependent receptor, beta-barrel domain"/>
    <property type="match status" value="1"/>
</dbReference>
<keyword evidence="13" id="KW-0732">Signal</keyword>
<accession>A0A0P0P2Y8</accession>
<dbReference type="OrthoDB" id="9760333at2"/>
<dbReference type="AlphaFoldDB" id="A0A0P0P2Y8"/>
<dbReference type="EMBL" id="CP013002">
    <property type="protein sequence ID" value="ALL14605.1"/>
    <property type="molecule type" value="Genomic_DNA"/>
</dbReference>
<feature type="domain" description="TonB-dependent receptor plug" evidence="15">
    <location>
        <begin position="56"/>
        <end position="168"/>
    </location>
</feature>
<keyword evidence="16" id="KW-0675">Receptor</keyword>
<evidence type="ECO:0000256" key="12">
    <source>
        <dbReference type="RuleBase" id="RU003357"/>
    </source>
</evidence>
<dbReference type="InterPro" id="IPR036942">
    <property type="entry name" value="Beta-barrel_TonB_sf"/>
</dbReference>
<keyword evidence="3 11" id="KW-1134">Transmembrane beta strand</keyword>
<keyword evidence="4" id="KW-0410">Iron transport</keyword>
<protein>
    <submittedName>
        <fullName evidence="16">TonB-dependent receptor</fullName>
    </submittedName>
</protein>
<evidence type="ECO:0000313" key="17">
    <source>
        <dbReference type="Proteomes" id="UP000056905"/>
    </source>
</evidence>
<evidence type="ECO:0000256" key="6">
    <source>
        <dbReference type="ARBA" id="ARBA00023004"/>
    </source>
</evidence>
<evidence type="ECO:0000256" key="7">
    <source>
        <dbReference type="ARBA" id="ARBA00023065"/>
    </source>
</evidence>
<dbReference type="GO" id="GO:0009279">
    <property type="term" value="C:cell outer membrane"/>
    <property type="evidence" value="ECO:0007669"/>
    <property type="project" value="UniProtKB-SubCell"/>
</dbReference>
<evidence type="ECO:0000256" key="8">
    <source>
        <dbReference type="ARBA" id="ARBA00023077"/>
    </source>
</evidence>
<sequence length="759" mass="82069">MGRQFHGVALRASLLAGAAALTLNGQALAADAPAPAEGETSLTEILVTAQKRKTNLQDTPIAISALDGEALKARHVQSIDDLGDGSIPSLRVAPFFARKSALTIGMRGIGALGDANQPARDQAVGVYVNGVYLGRAQGLGSGLYDVERIEVLKGPQGTLFGRNTEGGAISIITKAPTGEFGLNTTVGYGNYASHKMETHLDLPSFKGVSVKIDALLSKRDGTITNPTTSGQPDFNSYDKRGLQIQALWRATENVSADYAFDVSYDGSTPYNVQLLKKGILTLAPLAPAQPDRADRANVGVPLRISEGFTRGHRLNLSWKLSDDMELKSISSYRQLKQGQYDNGAAALSAFAPNAPFARYSLAQVHQDQFSQELQLIGKTERLEYVVGAFFYRENVDDNAQTPNTLQWNATGTAYSTLSLDLRAVPFDRVSQVTTTSQGVFGQGVWTPPVLDDKLHLTLGARLTKDEKTGSLDIVNGALPRYVNASKATIVGIIPLNESWSHIDPLVTLAYDVTSDINVYGRWSTGYKAGGANSRSLTYRAFDPEKVSMFEIGAKSEFWDRRARFNVAAYSGDIKDAQVDFNVLILNNNRGTLETTNAATGKTKGFEADFALVPFEGLTLTGSYAYTKVTLSKAFNPFTNTQATIYPLYTPENAASLAADYVRPAFGATLRVHLDANYAEGQYTNTVDPTLSDESLIVNGRVALTDIQVSEGGPALQLSLWSRNLLDEAHVFYRNTSAVLGVYGIYNEPRTFGVEANIKF</sequence>
<feature type="domain" description="TonB-dependent receptor-like beta-barrel" evidence="14">
    <location>
        <begin position="301"/>
        <end position="720"/>
    </location>
</feature>
<evidence type="ECO:0000256" key="2">
    <source>
        <dbReference type="ARBA" id="ARBA00022448"/>
    </source>
</evidence>
<keyword evidence="7" id="KW-0406">Ion transport</keyword>
<dbReference type="SUPFAM" id="SSF56935">
    <property type="entry name" value="Porins"/>
    <property type="match status" value="1"/>
</dbReference>
<evidence type="ECO:0000256" key="3">
    <source>
        <dbReference type="ARBA" id="ARBA00022452"/>
    </source>
</evidence>
<dbReference type="Pfam" id="PF00593">
    <property type="entry name" value="TonB_dep_Rec_b-barrel"/>
    <property type="match status" value="1"/>
</dbReference>
<keyword evidence="6" id="KW-0408">Iron</keyword>
<proteinExistence type="inferred from homology"/>
<name>A0A0P0P2Y8_9CAUL</name>
<dbReference type="InterPro" id="IPR012910">
    <property type="entry name" value="Plug_dom"/>
</dbReference>
<dbReference type="PROSITE" id="PS52016">
    <property type="entry name" value="TONB_DEPENDENT_REC_3"/>
    <property type="match status" value="1"/>
</dbReference>
<dbReference type="RefSeq" id="WP_062149541.1">
    <property type="nucleotide sequence ID" value="NZ_CP013002.1"/>
</dbReference>
<dbReference type="Pfam" id="PF07715">
    <property type="entry name" value="Plug"/>
    <property type="match status" value="1"/>
</dbReference>
<reference evidence="16 17" key="1">
    <citation type="submission" date="2015-10" db="EMBL/GenBank/DDBJ databases">
        <title>Conservation of the essential genome among Caulobacter and Brevundimonas species.</title>
        <authorList>
            <person name="Scott D."/>
            <person name="Ely B."/>
        </authorList>
    </citation>
    <scope>NUCLEOTIDE SEQUENCE [LARGE SCALE GENOMIC DNA]</scope>
    <source>
        <strain evidence="16 17">CB4</strain>
    </source>
</reference>
<dbReference type="KEGG" id="chq:AQ619_15300"/>
<keyword evidence="10 11" id="KW-0998">Cell outer membrane</keyword>
<evidence type="ECO:0000259" key="15">
    <source>
        <dbReference type="Pfam" id="PF07715"/>
    </source>
</evidence>